<dbReference type="GO" id="GO:0016787">
    <property type="term" value="F:hydrolase activity"/>
    <property type="evidence" value="ECO:0007669"/>
    <property type="project" value="UniProtKB-KW"/>
</dbReference>
<reference evidence="2 3" key="1">
    <citation type="submission" date="2020-05" db="EMBL/GenBank/DDBJ databases">
        <title>Draft genome sequence of Desulfovibrio sp. strain HN2T.</title>
        <authorList>
            <person name="Ueno A."/>
            <person name="Tamazawa S."/>
            <person name="Tamamura S."/>
            <person name="Murakami T."/>
            <person name="Kiyama T."/>
            <person name="Inomata H."/>
            <person name="Amano Y."/>
            <person name="Miyakawa K."/>
            <person name="Tamaki H."/>
            <person name="Naganuma T."/>
            <person name="Kaneko K."/>
        </authorList>
    </citation>
    <scope>NUCLEOTIDE SEQUENCE [LARGE SCALE GENOMIC DNA]</scope>
    <source>
        <strain evidence="2 3">HN2</strain>
    </source>
</reference>
<keyword evidence="3" id="KW-1185">Reference proteome</keyword>
<dbReference type="InterPro" id="IPR037522">
    <property type="entry name" value="HD_GYP_dom"/>
</dbReference>
<dbReference type="InterPro" id="IPR021812">
    <property type="entry name" value="DUF3391"/>
</dbReference>
<dbReference type="SUPFAM" id="SSF109604">
    <property type="entry name" value="HD-domain/PDEase-like"/>
    <property type="match status" value="1"/>
</dbReference>
<dbReference type="Gene3D" id="1.10.3210.10">
    <property type="entry name" value="Hypothetical protein af1432"/>
    <property type="match status" value="1"/>
</dbReference>
<dbReference type="Pfam" id="PF13487">
    <property type="entry name" value="HD_5"/>
    <property type="match status" value="1"/>
</dbReference>
<dbReference type="EMBL" id="BLVO01000004">
    <property type="protein sequence ID" value="GFM31891.1"/>
    <property type="molecule type" value="Genomic_DNA"/>
</dbReference>
<keyword evidence="2" id="KW-0378">Hydrolase</keyword>
<dbReference type="Proteomes" id="UP000503840">
    <property type="component" value="Unassembled WGS sequence"/>
</dbReference>
<feature type="domain" description="HD-GYP" evidence="1">
    <location>
        <begin position="149"/>
        <end position="347"/>
    </location>
</feature>
<organism evidence="2 3">
    <name type="scientific">Desulfovibrio subterraneus</name>
    <dbReference type="NCBI Taxonomy" id="2718620"/>
    <lineage>
        <taxon>Bacteria</taxon>
        <taxon>Pseudomonadati</taxon>
        <taxon>Thermodesulfobacteriota</taxon>
        <taxon>Desulfovibrionia</taxon>
        <taxon>Desulfovibrionales</taxon>
        <taxon>Desulfovibrionaceae</taxon>
        <taxon>Desulfovibrio</taxon>
    </lineage>
</organism>
<dbReference type="InterPro" id="IPR003607">
    <property type="entry name" value="HD/PDEase_dom"/>
</dbReference>
<gene>
    <name evidence="2" type="ORF">DSM101010T_02560</name>
</gene>
<dbReference type="PANTHER" id="PTHR43155">
    <property type="entry name" value="CYCLIC DI-GMP PHOSPHODIESTERASE PA4108-RELATED"/>
    <property type="match status" value="1"/>
</dbReference>
<name>A0A7J0BFD1_9BACT</name>
<proteinExistence type="predicted"/>
<evidence type="ECO:0000313" key="2">
    <source>
        <dbReference type="EMBL" id="GFM31891.1"/>
    </source>
</evidence>
<evidence type="ECO:0000259" key="1">
    <source>
        <dbReference type="PROSITE" id="PS51832"/>
    </source>
</evidence>
<dbReference type="CDD" id="cd00077">
    <property type="entry name" value="HDc"/>
    <property type="match status" value="1"/>
</dbReference>
<accession>A0A7J0BFD1</accession>
<dbReference type="NCBIfam" id="TIGR00277">
    <property type="entry name" value="HDIG"/>
    <property type="match status" value="1"/>
</dbReference>
<dbReference type="AlphaFoldDB" id="A0A7J0BFD1"/>
<dbReference type="PANTHER" id="PTHR43155:SF2">
    <property type="entry name" value="CYCLIC DI-GMP PHOSPHODIESTERASE PA4108"/>
    <property type="match status" value="1"/>
</dbReference>
<evidence type="ECO:0000313" key="3">
    <source>
        <dbReference type="Proteomes" id="UP000503840"/>
    </source>
</evidence>
<protein>
    <submittedName>
        <fullName evidence="2">HD family phosphohydrolase</fullName>
    </submittedName>
</protein>
<dbReference type="SMART" id="SM00471">
    <property type="entry name" value="HDc"/>
    <property type="match status" value="1"/>
</dbReference>
<dbReference type="InterPro" id="IPR006675">
    <property type="entry name" value="HDIG_dom"/>
</dbReference>
<dbReference type="Pfam" id="PF11871">
    <property type="entry name" value="DUF3391"/>
    <property type="match status" value="1"/>
</dbReference>
<sequence length="426" mass="46683">MGFTEYPIHVDQLCVGVFVRLDTAEISLPFPSRSFKIDKQEQIDIIRASGLKHVICVLDKCDKLPIPLDEAQADSAKAEAGPRTPVSKELLGLKRETIERNKERKARFARFEKQYDQTMVSVNKVMRRISSKSGEAVDEAGELVRAMVDTFLGDADVVVGLMTNKPTDEKKHYHALNITVLSMMVGKDMGLDAEAMHILGMGGLFHDIGKGRVPIQQLKGGKATAMSSVLKSHYTSHPEQGARQALEMPGFPRQAVRIILEHHEAMDGSGFPKGLSGDAIMPYARIVHVVDAYENLLNDENGGATPHEALKWLFAMAKKAGTLDARIVSVFIRCLGVYPPGTLVQLSNGATGMVLATNPAKAARPTVLIYHADVPRKEALVVDLAVEDELEVSATIKADDLPREVYAYLSPVSQYNYYAESMPKGS</sequence>
<dbReference type="PROSITE" id="PS51832">
    <property type="entry name" value="HD_GYP"/>
    <property type="match status" value="1"/>
</dbReference>
<comment type="caution">
    <text evidence="2">The sequence shown here is derived from an EMBL/GenBank/DDBJ whole genome shotgun (WGS) entry which is preliminary data.</text>
</comment>
<dbReference type="RefSeq" id="WP_174403583.1">
    <property type="nucleotide sequence ID" value="NZ_BLVO01000004.1"/>
</dbReference>